<comment type="similarity">
    <text evidence="1">Belongs to the BlaI transcriptional regulatory family.</text>
</comment>
<keyword evidence="2" id="KW-0805">Transcription regulation</keyword>
<comment type="caution">
    <text evidence="5">The sequence shown here is derived from an EMBL/GenBank/DDBJ whole genome shotgun (WGS) entry which is preliminary data.</text>
</comment>
<protein>
    <submittedName>
        <fullName evidence="5">Copper transport repressor, CopY TcrY family</fullName>
    </submittedName>
</protein>
<dbReference type="InterPro" id="IPR036388">
    <property type="entry name" value="WH-like_DNA-bd_sf"/>
</dbReference>
<dbReference type="GO" id="GO:0003677">
    <property type="term" value="F:DNA binding"/>
    <property type="evidence" value="ECO:0007669"/>
    <property type="project" value="UniProtKB-KW"/>
</dbReference>
<dbReference type="PATRIC" id="fig|1423779.3.peg.1090"/>
<keyword evidence="4" id="KW-0804">Transcription</keyword>
<accession>A0A0R1W9C6</accession>
<evidence type="ECO:0000313" key="6">
    <source>
        <dbReference type="Proteomes" id="UP000050973"/>
    </source>
</evidence>
<dbReference type="NCBIfam" id="TIGR02698">
    <property type="entry name" value="CopY_TcrY"/>
    <property type="match status" value="1"/>
</dbReference>
<sequence length="146" mass="16675">MKDVVEQESAITDAEWEVMRIIWTLGKAHSNKVITELQAECDWTESTIKTLLRRLVKKGLLRTEPDGRCFIYIPTVSQTAMMSQMARQFLDKLCDMHKGEILLQLLKDSPVSQTDLAAMRKVIDEKAQTAPETVPCNCLYKGEHFC</sequence>
<dbReference type="Proteomes" id="UP000050973">
    <property type="component" value="Unassembled WGS sequence"/>
</dbReference>
<keyword evidence="3" id="KW-0238">DNA-binding</keyword>
<dbReference type="GO" id="GO:0045892">
    <property type="term" value="P:negative regulation of DNA-templated transcription"/>
    <property type="evidence" value="ECO:0007669"/>
    <property type="project" value="InterPro"/>
</dbReference>
<dbReference type="SUPFAM" id="SSF46785">
    <property type="entry name" value="Winged helix' DNA-binding domain"/>
    <property type="match status" value="1"/>
</dbReference>
<dbReference type="InterPro" id="IPR036390">
    <property type="entry name" value="WH_DNA-bd_sf"/>
</dbReference>
<dbReference type="InterPro" id="IPR005650">
    <property type="entry name" value="BlaI_family"/>
</dbReference>
<evidence type="ECO:0000256" key="4">
    <source>
        <dbReference type="ARBA" id="ARBA00023163"/>
    </source>
</evidence>
<dbReference type="EMBL" id="AZGE01000027">
    <property type="protein sequence ID" value="KRM14542.1"/>
    <property type="molecule type" value="Genomic_DNA"/>
</dbReference>
<evidence type="ECO:0000256" key="2">
    <source>
        <dbReference type="ARBA" id="ARBA00023015"/>
    </source>
</evidence>
<gene>
    <name evidence="5" type="ORF">FC49_GL001066</name>
</gene>
<evidence type="ECO:0000256" key="3">
    <source>
        <dbReference type="ARBA" id="ARBA00023125"/>
    </source>
</evidence>
<proteinExistence type="inferred from homology"/>
<evidence type="ECO:0000256" key="1">
    <source>
        <dbReference type="ARBA" id="ARBA00011046"/>
    </source>
</evidence>
<evidence type="ECO:0000313" key="5">
    <source>
        <dbReference type="EMBL" id="KRM14542.1"/>
    </source>
</evidence>
<dbReference type="RefSeq" id="WP_056984721.1">
    <property type="nucleotide sequence ID" value="NZ_AZGE01000027.1"/>
</dbReference>
<dbReference type="Pfam" id="PF03965">
    <property type="entry name" value="Penicillinase_R"/>
    <property type="match status" value="1"/>
</dbReference>
<name>A0A0R1W9C6_9LACO</name>
<dbReference type="Gene3D" id="1.10.10.10">
    <property type="entry name" value="Winged helix-like DNA-binding domain superfamily/Winged helix DNA-binding domain"/>
    <property type="match status" value="1"/>
</dbReference>
<reference evidence="5 6" key="1">
    <citation type="journal article" date="2015" name="Genome Announc.">
        <title>Expanding the biotechnology potential of lactobacilli through comparative genomics of 213 strains and associated genera.</title>
        <authorList>
            <person name="Sun Z."/>
            <person name="Harris H.M."/>
            <person name="McCann A."/>
            <person name="Guo C."/>
            <person name="Argimon S."/>
            <person name="Zhang W."/>
            <person name="Yang X."/>
            <person name="Jeffery I.B."/>
            <person name="Cooney J.C."/>
            <person name="Kagawa T.F."/>
            <person name="Liu W."/>
            <person name="Song Y."/>
            <person name="Salvetti E."/>
            <person name="Wrobel A."/>
            <person name="Rasinkangas P."/>
            <person name="Parkhill J."/>
            <person name="Rea M.C."/>
            <person name="O'Sullivan O."/>
            <person name="Ritari J."/>
            <person name="Douillard F.P."/>
            <person name="Paul Ross R."/>
            <person name="Yang R."/>
            <person name="Briner A.E."/>
            <person name="Felis G.E."/>
            <person name="de Vos W.M."/>
            <person name="Barrangou R."/>
            <person name="Klaenhammer T.R."/>
            <person name="Caufield P.W."/>
            <person name="Cui Y."/>
            <person name="Zhang H."/>
            <person name="O'Toole P.W."/>
        </authorList>
    </citation>
    <scope>NUCLEOTIDE SEQUENCE [LARGE SCALE GENOMIC DNA]</scope>
    <source>
        <strain evidence="5 6">DSM 4864</strain>
    </source>
</reference>
<organism evidence="5 6">
    <name type="scientific">Limosilactobacillus oris DSM 4864</name>
    <dbReference type="NCBI Taxonomy" id="1423779"/>
    <lineage>
        <taxon>Bacteria</taxon>
        <taxon>Bacillati</taxon>
        <taxon>Bacillota</taxon>
        <taxon>Bacilli</taxon>
        <taxon>Lactobacillales</taxon>
        <taxon>Lactobacillaceae</taxon>
        <taxon>Limosilactobacillus</taxon>
    </lineage>
</organism>
<dbReference type="AlphaFoldDB" id="A0A0R1W9C6"/>
<dbReference type="InterPro" id="IPR014071">
    <property type="entry name" value="Cu_transp_CopY/TcrY"/>
</dbReference>
<dbReference type="PIRSF" id="PIRSF019455">
    <property type="entry name" value="CopR_AtkY"/>
    <property type="match status" value="1"/>
</dbReference>